<dbReference type="InterPro" id="IPR006665">
    <property type="entry name" value="OmpA-like"/>
</dbReference>
<evidence type="ECO:0000256" key="3">
    <source>
        <dbReference type="ARBA" id="ARBA00023237"/>
    </source>
</evidence>
<evidence type="ECO:0000256" key="1">
    <source>
        <dbReference type="ARBA" id="ARBA00004442"/>
    </source>
</evidence>
<dbReference type="GO" id="GO:0009279">
    <property type="term" value="C:cell outer membrane"/>
    <property type="evidence" value="ECO:0007669"/>
    <property type="project" value="UniProtKB-SubCell"/>
</dbReference>
<dbReference type="PANTHER" id="PTHR30329">
    <property type="entry name" value="STATOR ELEMENT OF FLAGELLAR MOTOR COMPLEX"/>
    <property type="match status" value="1"/>
</dbReference>
<evidence type="ECO:0000313" key="7">
    <source>
        <dbReference type="Proteomes" id="UP000187266"/>
    </source>
</evidence>
<dbReference type="InterPro" id="IPR006664">
    <property type="entry name" value="OMP_bac"/>
</dbReference>
<dbReference type="InterPro" id="IPR050330">
    <property type="entry name" value="Bact_OuterMem_StrucFunc"/>
</dbReference>
<proteinExistence type="predicted"/>
<evidence type="ECO:0000256" key="5">
    <source>
        <dbReference type="SAM" id="SignalP"/>
    </source>
</evidence>
<dbReference type="RefSeq" id="WP_076979396.1">
    <property type="nucleotide sequence ID" value="NZ_CP019124.1"/>
</dbReference>
<feature type="chain" id="PRO_5044247040" evidence="5">
    <location>
        <begin position="22"/>
        <end position="230"/>
    </location>
</feature>
<gene>
    <name evidence="6" type="ORF">BV394_06300</name>
</gene>
<dbReference type="EMBL" id="CP019124">
    <property type="protein sequence ID" value="APX89373.1"/>
    <property type="molecule type" value="Genomic_DNA"/>
</dbReference>
<feature type="compositionally biased region" description="Gly residues" evidence="4">
    <location>
        <begin position="216"/>
        <end position="230"/>
    </location>
</feature>
<keyword evidence="5" id="KW-0732">Signal</keyword>
<comment type="subcellular location">
    <subcellularLocation>
        <location evidence="1">Cell outer membrane</location>
    </subcellularLocation>
</comment>
<accession>A0A1U7DHK8</accession>
<keyword evidence="7" id="KW-1185">Reference proteome</keyword>
<keyword evidence="2" id="KW-0472">Membrane</keyword>
<dbReference type="Gene3D" id="3.30.1330.60">
    <property type="entry name" value="OmpA-like domain"/>
    <property type="match status" value="1"/>
</dbReference>
<dbReference type="Pfam" id="PF00691">
    <property type="entry name" value="OmpA"/>
    <property type="match status" value="1"/>
</dbReference>
<feature type="signal peptide" evidence="5">
    <location>
        <begin position="1"/>
        <end position="21"/>
    </location>
</feature>
<dbReference type="Proteomes" id="UP000187266">
    <property type="component" value="Chromosome"/>
</dbReference>
<dbReference type="AlphaFoldDB" id="A0A1U7DHK8"/>
<dbReference type="CDD" id="cd07185">
    <property type="entry name" value="OmpA_C-like"/>
    <property type="match status" value="1"/>
</dbReference>
<dbReference type="InterPro" id="IPR036737">
    <property type="entry name" value="OmpA-like_sf"/>
</dbReference>
<dbReference type="PROSITE" id="PS51257">
    <property type="entry name" value="PROKAR_LIPOPROTEIN"/>
    <property type="match status" value="1"/>
</dbReference>
<evidence type="ECO:0000256" key="4">
    <source>
        <dbReference type="SAM" id="MobiDB-lite"/>
    </source>
</evidence>
<organism evidence="6 7">
    <name type="scientific">Brevirhabdus pacifica</name>
    <dbReference type="NCBI Taxonomy" id="1267768"/>
    <lineage>
        <taxon>Bacteria</taxon>
        <taxon>Pseudomonadati</taxon>
        <taxon>Pseudomonadota</taxon>
        <taxon>Alphaproteobacteria</taxon>
        <taxon>Rhodobacterales</taxon>
        <taxon>Paracoccaceae</taxon>
        <taxon>Brevirhabdus</taxon>
    </lineage>
</organism>
<dbReference type="PANTHER" id="PTHR30329:SF21">
    <property type="entry name" value="LIPOPROTEIN YIAD-RELATED"/>
    <property type="match status" value="1"/>
</dbReference>
<accession>A0A2M9DDY0</accession>
<name>A0A1U7DHK8_9RHOB</name>
<dbReference type="SUPFAM" id="SSF103088">
    <property type="entry name" value="OmpA-like"/>
    <property type="match status" value="1"/>
</dbReference>
<evidence type="ECO:0000313" key="6">
    <source>
        <dbReference type="EMBL" id="APX89373.1"/>
    </source>
</evidence>
<evidence type="ECO:0000256" key="2">
    <source>
        <dbReference type="ARBA" id="ARBA00023136"/>
    </source>
</evidence>
<dbReference type="PROSITE" id="PS51123">
    <property type="entry name" value="OMPA_2"/>
    <property type="match status" value="1"/>
</dbReference>
<dbReference type="PRINTS" id="PR01021">
    <property type="entry name" value="OMPADOMAIN"/>
</dbReference>
<protein>
    <submittedName>
        <fullName evidence="6">Uncharacterized protein</fullName>
    </submittedName>
</protein>
<dbReference type="STRING" id="1267768.BV394_06300"/>
<sequence length="230" mass="24578">MLQLRPAPRLWRAALSLVAVAALASCAVFTDREAGSQIDDGYFGNATMNNTQVQSGQQSVILNLSGRFSSEVDPTVTFAFNSAALDAAAQATLRRQATWIRQFPEVRFKVFGHTDLVGSNAYNKRLGLRRAQTVVNYLVSQGVSRSRLQAVVSFGEQQPLIVTQGRERRNRRTVTEVTGFVKNHPMLLNGKYAEVIFREYVASAIPPASAVTAGGSSEGGAEGGAGGGGG</sequence>
<feature type="region of interest" description="Disordered" evidence="4">
    <location>
        <begin position="210"/>
        <end position="230"/>
    </location>
</feature>
<reference evidence="6 7" key="1">
    <citation type="submission" date="2017-01" db="EMBL/GenBank/DDBJ databases">
        <title>Genomic analysis of Xuhuaishuia manganoxidans DY6-4.</title>
        <authorList>
            <person name="Wang X."/>
        </authorList>
    </citation>
    <scope>NUCLEOTIDE SEQUENCE [LARGE SCALE GENOMIC DNA]</scope>
    <source>
        <strain evidence="6 7">DY6-4</strain>
    </source>
</reference>
<keyword evidence="3" id="KW-0998">Cell outer membrane</keyword>